<dbReference type="SMART" id="SM00382">
    <property type="entry name" value="AAA"/>
    <property type="match status" value="1"/>
</dbReference>
<evidence type="ECO:0000313" key="12">
    <source>
        <dbReference type="Proteomes" id="UP000694865"/>
    </source>
</evidence>
<evidence type="ECO:0000256" key="5">
    <source>
        <dbReference type="ARBA" id="ARBA00022741"/>
    </source>
</evidence>
<feature type="region of interest" description="Disordered" evidence="9">
    <location>
        <begin position="1"/>
        <end position="27"/>
    </location>
</feature>
<dbReference type="Proteomes" id="UP000694865">
    <property type="component" value="Unplaced"/>
</dbReference>
<evidence type="ECO:0000256" key="8">
    <source>
        <dbReference type="ARBA" id="ARBA00023136"/>
    </source>
</evidence>
<dbReference type="InterPro" id="IPR027417">
    <property type="entry name" value="P-loop_NTPase"/>
</dbReference>
<evidence type="ECO:0000256" key="1">
    <source>
        <dbReference type="ARBA" id="ARBA00004141"/>
    </source>
</evidence>
<dbReference type="GeneID" id="100374352"/>
<dbReference type="Pfam" id="PF19055">
    <property type="entry name" value="ABC2_membrane_7"/>
    <property type="match status" value="1"/>
</dbReference>
<dbReference type="InterPro" id="IPR005284">
    <property type="entry name" value="Pigment_permease/Abcg"/>
</dbReference>
<comment type="similarity">
    <text evidence="2">Belongs to the ABC transporter superfamily. ABCG family. Eye pigment precursor importer (TC 3.A.1.204) subfamily.</text>
</comment>
<organism evidence="12 13">
    <name type="scientific">Saccoglossus kowalevskii</name>
    <name type="common">Acorn worm</name>
    <dbReference type="NCBI Taxonomy" id="10224"/>
    <lineage>
        <taxon>Eukaryota</taxon>
        <taxon>Metazoa</taxon>
        <taxon>Hemichordata</taxon>
        <taxon>Enteropneusta</taxon>
        <taxon>Harrimaniidae</taxon>
        <taxon>Saccoglossus</taxon>
    </lineage>
</organism>
<keyword evidence="7 10" id="KW-1133">Transmembrane helix</keyword>
<dbReference type="Pfam" id="PF01061">
    <property type="entry name" value="ABC2_membrane"/>
    <property type="match status" value="1"/>
</dbReference>
<dbReference type="PROSITE" id="PS50893">
    <property type="entry name" value="ABC_TRANSPORTER_2"/>
    <property type="match status" value="1"/>
</dbReference>
<dbReference type="InterPro" id="IPR013525">
    <property type="entry name" value="ABC2_TM"/>
</dbReference>
<accession>A0ABM0H1B8</accession>
<keyword evidence="3" id="KW-0813">Transport</keyword>
<evidence type="ECO:0000256" key="9">
    <source>
        <dbReference type="SAM" id="MobiDB-lite"/>
    </source>
</evidence>
<keyword evidence="8 10" id="KW-0472">Membrane</keyword>
<dbReference type="InterPro" id="IPR050352">
    <property type="entry name" value="ABCG_transporters"/>
</dbReference>
<comment type="subcellular location">
    <subcellularLocation>
        <location evidence="1">Membrane</location>
        <topology evidence="1">Multi-pass membrane protein</topology>
    </subcellularLocation>
</comment>
<gene>
    <name evidence="13" type="primary">LOC100374352</name>
</gene>
<feature type="transmembrane region" description="Helical" evidence="10">
    <location>
        <begin position="662"/>
        <end position="682"/>
    </location>
</feature>
<dbReference type="RefSeq" id="XP_002742012.1">
    <property type="nucleotide sequence ID" value="XM_002741966.2"/>
</dbReference>
<evidence type="ECO:0000256" key="2">
    <source>
        <dbReference type="ARBA" id="ARBA00005814"/>
    </source>
</evidence>
<feature type="transmembrane region" description="Helical" evidence="10">
    <location>
        <begin position="541"/>
        <end position="565"/>
    </location>
</feature>
<evidence type="ECO:0000256" key="4">
    <source>
        <dbReference type="ARBA" id="ARBA00022692"/>
    </source>
</evidence>
<dbReference type="PANTHER" id="PTHR48041:SF139">
    <property type="entry name" value="PROTEIN SCARLET"/>
    <property type="match status" value="1"/>
</dbReference>
<dbReference type="CDD" id="cd03213">
    <property type="entry name" value="ABCG_EPDR"/>
    <property type="match status" value="1"/>
</dbReference>
<feature type="transmembrane region" description="Helical" evidence="10">
    <location>
        <begin position="467"/>
        <end position="494"/>
    </location>
</feature>
<dbReference type="InterPro" id="IPR003593">
    <property type="entry name" value="AAA+_ATPase"/>
</dbReference>
<evidence type="ECO:0000259" key="11">
    <source>
        <dbReference type="PROSITE" id="PS50893"/>
    </source>
</evidence>
<sequence length="687" mass="77248">MYDDENNMTDKVNTKTPLIGGSLSNRGGFGQGKRDYASISIRGSNDQTGASSSYIAESPITYGHGRDNGRKTSVLLPTEQLSLTWCDIEVTAPPPKRKWFKKQDPKTLLPKRILRRVSGYVEPGTLLAVMGASGAGKSTLMNVLTYRNRGNLTVEGHVMINGQPVGRSIASSSAYVQQEDLFFGNLRVREHLIFQALLRMDSHIPKKGRMERVEEVIRELGLSKCANTIIGNPARGIKGISGGEMKRLSFASEVLTNPPLMFCDEPTSGLDSFMAQSVVATLQHLAAQGRTILCTIHQPSSEVYAMFDRVLLMAEGRNAFLGSTSDALRHFSNIGHTCPTNYNPADFYIQKLAIEPGKEQQCREKVEKLCDAYDQSIFAKEVYDKMKPSESKGLLEDHNIKSRSPYKASWFAQFRAVMWRTYLDNSREPMIIRVRTVQTVIIALIIGLVFLQQPYDQDSIQNINGCLFLFITNMTFANLFAVIQVFPLELPVFLREHFNGMYRTDVYFICKNLVELPYQFIILPIVFTAITYWMVGLYPYFVNFCICAGILVLVCNVSVSFGYMISTFSPSVSVALAIAPPLIVPLLLFGGLFLNTSDIPVYFIWLQYISWFKYGYECLTVNQWQNIDDIECPANYSVPCITDGQTVLASLSFSADNFMMDIYLILVLLVVYRLIAYIGLVWRSQNK</sequence>
<keyword evidence="4 10" id="KW-0812">Transmembrane</keyword>
<name>A0ABM0H1B8_SACKO</name>
<evidence type="ECO:0000256" key="10">
    <source>
        <dbReference type="SAM" id="Phobius"/>
    </source>
</evidence>
<feature type="transmembrane region" description="Helical" evidence="10">
    <location>
        <begin position="572"/>
        <end position="594"/>
    </location>
</feature>
<keyword evidence="12" id="KW-1185">Reference proteome</keyword>
<evidence type="ECO:0000256" key="7">
    <source>
        <dbReference type="ARBA" id="ARBA00022989"/>
    </source>
</evidence>
<dbReference type="InterPro" id="IPR043926">
    <property type="entry name" value="ABCG_dom"/>
</dbReference>
<feature type="domain" description="ABC transporter" evidence="11">
    <location>
        <begin position="83"/>
        <end position="340"/>
    </location>
</feature>
<dbReference type="SUPFAM" id="SSF52540">
    <property type="entry name" value="P-loop containing nucleoside triphosphate hydrolases"/>
    <property type="match status" value="1"/>
</dbReference>
<evidence type="ECO:0000256" key="6">
    <source>
        <dbReference type="ARBA" id="ARBA00022840"/>
    </source>
</evidence>
<dbReference type="InterPro" id="IPR017871">
    <property type="entry name" value="ABC_transporter-like_CS"/>
</dbReference>
<proteinExistence type="inferred from homology"/>
<dbReference type="Pfam" id="PF00005">
    <property type="entry name" value="ABC_tran"/>
    <property type="match status" value="1"/>
</dbReference>
<reference evidence="13" key="1">
    <citation type="submission" date="2025-08" db="UniProtKB">
        <authorList>
            <consortium name="RefSeq"/>
        </authorList>
    </citation>
    <scope>IDENTIFICATION</scope>
    <source>
        <tissue evidence="13">Testes</tissue>
    </source>
</reference>
<evidence type="ECO:0000313" key="13">
    <source>
        <dbReference type="RefSeq" id="XP_002742012.1"/>
    </source>
</evidence>
<protein>
    <submittedName>
        <fullName evidence="13">Protein white-like</fullName>
    </submittedName>
</protein>
<dbReference type="NCBIfam" id="TIGR00955">
    <property type="entry name" value="3a01204"/>
    <property type="match status" value="1"/>
</dbReference>
<keyword evidence="6" id="KW-0067">ATP-binding</keyword>
<feature type="transmembrane region" description="Helical" evidence="10">
    <location>
        <begin position="436"/>
        <end position="455"/>
    </location>
</feature>
<dbReference type="InterPro" id="IPR003439">
    <property type="entry name" value="ABC_transporter-like_ATP-bd"/>
</dbReference>
<feature type="transmembrane region" description="Helical" evidence="10">
    <location>
        <begin position="515"/>
        <end position="535"/>
    </location>
</feature>
<dbReference type="Gene3D" id="3.40.50.300">
    <property type="entry name" value="P-loop containing nucleotide triphosphate hydrolases"/>
    <property type="match status" value="1"/>
</dbReference>
<dbReference type="PROSITE" id="PS00211">
    <property type="entry name" value="ABC_TRANSPORTER_1"/>
    <property type="match status" value="1"/>
</dbReference>
<keyword evidence="5" id="KW-0547">Nucleotide-binding</keyword>
<evidence type="ECO:0000256" key="3">
    <source>
        <dbReference type="ARBA" id="ARBA00022448"/>
    </source>
</evidence>
<dbReference type="PANTHER" id="PTHR48041">
    <property type="entry name" value="ABC TRANSPORTER G FAMILY MEMBER 28"/>
    <property type="match status" value="1"/>
</dbReference>